<evidence type="ECO:0000313" key="2">
    <source>
        <dbReference type="Proteomes" id="UP000544107"/>
    </source>
</evidence>
<name>A0A7W6MSR4_9HYPH</name>
<dbReference type="AlphaFoldDB" id="A0A7W6MSR4"/>
<reference evidence="1 2" key="1">
    <citation type="submission" date="2020-08" db="EMBL/GenBank/DDBJ databases">
        <title>Genomic Encyclopedia of Type Strains, Phase IV (KMG-IV): sequencing the most valuable type-strain genomes for metagenomic binning, comparative biology and taxonomic classification.</title>
        <authorList>
            <person name="Goeker M."/>
        </authorList>
    </citation>
    <scope>NUCLEOTIDE SEQUENCE [LARGE SCALE GENOMIC DNA]</scope>
    <source>
        <strain evidence="1 2">DSM 100021</strain>
    </source>
</reference>
<evidence type="ECO:0000313" key="1">
    <source>
        <dbReference type="EMBL" id="MBB4006304.1"/>
    </source>
</evidence>
<sequence length="93" mass="10170">MTTGTNRIMDEFAKLMTDAAGAAQGVRKEAEAAFHAQADRWLNSLDVVRREEFDVVREMALKALEENEALKARIDALERQAGTAPVAGVQPEA</sequence>
<dbReference type="RefSeq" id="WP_184412688.1">
    <property type="nucleotide sequence ID" value="NZ_JACIED010000001.1"/>
</dbReference>
<accession>A0A7W6MSR4</accession>
<dbReference type="Pfam" id="PF04380">
    <property type="entry name" value="BMFP"/>
    <property type="match status" value="1"/>
</dbReference>
<dbReference type="InterPro" id="IPR007475">
    <property type="entry name" value="UbiK"/>
</dbReference>
<dbReference type="Proteomes" id="UP000544107">
    <property type="component" value="Unassembled WGS sequence"/>
</dbReference>
<comment type="caution">
    <text evidence="1">The sequence shown here is derived from an EMBL/GenBank/DDBJ whole genome shotgun (WGS) entry which is preliminary data.</text>
</comment>
<gene>
    <name evidence="1" type="ORF">GGQ71_000540</name>
</gene>
<dbReference type="EMBL" id="JACIED010000001">
    <property type="protein sequence ID" value="MBB4006304.1"/>
    <property type="molecule type" value="Genomic_DNA"/>
</dbReference>
<organism evidence="1 2">
    <name type="scientific">Allorhizobium taibaishanense</name>
    <dbReference type="NCBI Taxonomy" id="887144"/>
    <lineage>
        <taxon>Bacteria</taxon>
        <taxon>Pseudomonadati</taxon>
        <taxon>Pseudomonadota</taxon>
        <taxon>Alphaproteobacteria</taxon>
        <taxon>Hyphomicrobiales</taxon>
        <taxon>Rhizobiaceae</taxon>
        <taxon>Rhizobium/Agrobacterium group</taxon>
        <taxon>Allorhizobium</taxon>
    </lineage>
</organism>
<proteinExistence type="predicted"/>
<protein>
    <submittedName>
        <fullName evidence="1">BMFP domain-containing protein YqiC</fullName>
    </submittedName>
</protein>